<evidence type="ECO:0000256" key="5">
    <source>
        <dbReference type="ARBA" id="ARBA00022801"/>
    </source>
</evidence>
<dbReference type="CDD" id="cd04666">
    <property type="entry name" value="NUDIX_DIPP2_like_Nudt4"/>
    <property type="match status" value="1"/>
</dbReference>
<comment type="similarity">
    <text evidence="3">Belongs to the Nudix hydrolase family.</text>
</comment>
<dbReference type="Proteomes" id="UP001159364">
    <property type="component" value="Linkage Group LG07"/>
</dbReference>
<dbReference type="GO" id="GO:0016462">
    <property type="term" value="F:pyrophosphatase activity"/>
    <property type="evidence" value="ECO:0007669"/>
    <property type="project" value="InterPro"/>
</dbReference>
<keyword evidence="6" id="KW-0460">Magnesium</keyword>
<dbReference type="InterPro" id="IPR047198">
    <property type="entry name" value="DDP-like_NUDIX"/>
</dbReference>
<keyword evidence="5" id="KW-0378">Hydrolase</keyword>
<keyword evidence="4" id="KW-0479">Metal-binding</keyword>
<protein>
    <recommendedName>
        <fullName evidence="9">Nudix hydrolase domain-containing protein</fullName>
    </recommendedName>
</protein>
<dbReference type="PANTHER" id="PTHR12629:SF71">
    <property type="entry name" value="HYDROLASE 13, MITOCHONDRIAL, PUTATIVE, EXPRESSED-RELATED"/>
    <property type="match status" value="1"/>
</dbReference>
<comment type="cofactor">
    <cofactor evidence="1">
        <name>Mg(2+)</name>
        <dbReference type="ChEBI" id="CHEBI:18420"/>
    </cofactor>
</comment>
<dbReference type="AlphaFoldDB" id="A0AAV8SY13"/>
<dbReference type="FunFam" id="3.90.79.10:FF:000030">
    <property type="entry name" value="Nudix hydrolase 13 mitochondrial"/>
    <property type="match status" value="1"/>
</dbReference>
<evidence type="ECO:0000256" key="8">
    <source>
        <dbReference type="ARBA" id="ARBA00023128"/>
    </source>
</evidence>
<feature type="domain" description="Nudix hydrolase" evidence="9">
    <location>
        <begin position="18"/>
        <end position="163"/>
    </location>
</feature>
<comment type="caution">
    <text evidence="10">The sequence shown here is derived from an EMBL/GenBank/DDBJ whole genome shotgun (WGS) entry which is preliminary data.</text>
</comment>
<evidence type="ECO:0000256" key="1">
    <source>
        <dbReference type="ARBA" id="ARBA00001946"/>
    </source>
</evidence>
<proteinExistence type="inferred from homology"/>
<keyword evidence="8" id="KW-0496">Mitochondrion</keyword>
<evidence type="ECO:0000256" key="2">
    <source>
        <dbReference type="ARBA" id="ARBA00004173"/>
    </source>
</evidence>
<dbReference type="SUPFAM" id="SSF55811">
    <property type="entry name" value="Nudix"/>
    <property type="match status" value="1"/>
</dbReference>
<dbReference type="EMBL" id="JAIWQS010000007">
    <property type="protein sequence ID" value="KAJ8759372.1"/>
    <property type="molecule type" value="Genomic_DNA"/>
</dbReference>
<dbReference type="Pfam" id="PF00293">
    <property type="entry name" value="NUDIX"/>
    <property type="match status" value="1"/>
</dbReference>
<evidence type="ECO:0000256" key="4">
    <source>
        <dbReference type="ARBA" id="ARBA00022723"/>
    </source>
</evidence>
<dbReference type="InterPro" id="IPR000086">
    <property type="entry name" value="NUDIX_hydrolase_dom"/>
</dbReference>
<evidence type="ECO:0000256" key="7">
    <source>
        <dbReference type="ARBA" id="ARBA00022946"/>
    </source>
</evidence>
<reference evidence="10 11" key="1">
    <citation type="submission" date="2021-09" db="EMBL/GenBank/DDBJ databases">
        <title>Genomic insights and catalytic innovation underlie evolution of tropane alkaloids biosynthesis.</title>
        <authorList>
            <person name="Wang Y.-J."/>
            <person name="Tian T."/>
            <person name="Huang J.-P."/>
            <person name="Huang S.-X."/>
        </authorList>
    </citation>
    <scope>NUCLEOTIDE SEQUENCE [LARGE SCALE GENOMIC DNA]</scope>
    <source>
        <strain evidence="10">KIB-2018</strain>
        <tissue evidence="10">Leaf</tissue>
    </source>
</reference>
<sequence>MSSLSARTGRHRQRYDGQFRLVAGCIPYKLVVEKDKYSNAEKDIIVLMISTPSREDLVFPKGGWEDDETLDQAACREALEEAGVTGVIGEQSLGVWEFQSKSSQKDENSHQGGCRGYLFPLEVTQELDQWPGQATYNRKWLTIKEAYKVCRYDWMKDALKFFEATMSLEGKEEGA</sequence>
<dbReference type="InterPro" id="IPR015797">
    <property type="entry name" value="NUDIX_hydrolase-like_dom_sf"/>
</dbReference>
<evidence type="ECO:0000313" key="11">
    <source>
        <dbReference type="Proteomes" id="UP001159364"/>
    </source>
</evidence>
<dbReference type="GO" id="GO:0005739">
    <property type="term" value="C:mitochondrion"/>
    <property type="evidence" value="ECO:0007669"/>
    <property type="project" value="UniProtKB-SubCell"/>
</dbReference>
<name>A0AAV8SY13_9ROSI</name>
<organism evidence="10 11">
    <name type="scientific">Erythroxylum novogranatense</name>
    <dbReference type="NCBI Taxonomy" id="1862640"/>
    <lineage>
        <taxon>Eukaryota</taxon>
        <taxon>Viridiplantae</taxon>
        <taxon>Streptophyta</taxon>
        <taxon>Embryophyta</taxon>
        <taxon>Tracheophyta</taxon>
        <taxon>Spermatophyta</taxon>
        <taxon>Magnoliopsida</taxon>
        <taxon>eudicotyledons</taxon>
        <taxon>Gunneridae</taxon>
        <taxon>Pentapetalae</taxon>
        <taxon>rosids</taxon>
        <taxon>fabids</taxon>
        <taxon>Malpighiales</taxon>
        <taxon>Erythroxylaceae</taxon>
        <taxon>Erythroxylum</taxon>
    </lineage>
</organism>
<keyword evidence="7" id="KW-0809">Transit peptide</keyword>
<keyword evidence="11" id="KW-1185">Reference proteome</keyword>
<evidence type="ECO:0000313" key="10">
    <source>
        <dbReference type="EMBL" id="KAJ8759372.1"/>
    </source>
</evidence>
<evidence type="ECO:0000256" key="3">
    <source>
        <dbReference type="ARBA" id="ARBA00005582"/>
    </source>
</evidence>
<dbReference type="GO" id="GO:0046872">
    <property type="term" value="F:metal ion binding"/>
    <property type="evidence" value="ECO:0007669"/>
    <property type="project" value="UniProtKB-KW"/>
</dbReference>
<dbReference type="PROSITE" id="PS51462">
    <property type="entry name" value="NUDIX"/>
    <property type="match status" value="1"/>
</dbReference>
<dbReference type="InterPro" id="IPR020084">
    <property type="entry name" value="NUDIX_hydrolase_CS"/>
</dbReference>
<dbReference type="GO" id="GO:0005634">
    <property type="term" value="C:nucleus"/>
    <property type="evidence" value="ECO:0007669"/>
    <property type="project" value="TreeGrafter"/>
</dbReference>
<dbReference type="PANTHER" id="PTHR12629">
    <property type="entry name" value="DIPHOSPHOINOSITOL POLYPHOSPHATE PHOSPHOHYDROLASE"/>
    <property type="match status" value="1"/>
</dbReference>
<accession>A0AAV8SY13</accession>
<dbReference type="Gene3D" id="3.90.79.10">
    <property type="entry name" value="Nucleoside Triphosphate Pyrophosphohydrolase"/>
    <property type="match status" value="1"/>
</dbReference>
<comment type="subcellular location">
    <subcellularLocation>
        <location evidence="2">Mitochondrion</location>
    </subcellularLocation>
</comment>
<dbReference type="PROSITE" id="PS00893">
    <property type="entry name" value="NUDIX_BOX"/>
    <property type="match status" value="1"/>
</dbReference>
<evidence type="ECO:0000256" key="6">
    <source>
        <dbReference type="ARBA" id="ARBA00022842"/>
    </source>
</evidence>
<gene>
    <name evidence="10" type="ORF">K2173_006892</name>
</gene>
<evidence type="ECO:0000259" key="9">
    <source>
        <dbReference type="PROSITE" id="PS51462"/>
    </source>
</evidence>